<reference evidence="3 4" key="1">
    <citation type="submission" date="2016-10" db="EMBL/GenBank/DDBJ databases">
        <authorList>
            <person name="de Groot N.N."/>
        </authorList>
    </citation>
    <scope>NUCLEOTIDE SEQUENCE [LARGE SCALE GENOMIC DNA]</scope>
    <source>
        <strain evidence="3 4">CGMCC 1.7005</strain>
    </source>
</reference>
<name>A0A1I7BME9_9FLAO</name>
<proteinExistence type="inferred from homology"/>
<keyword evidence="4" id="KW-1185">Reference proteome</keyword>
<sequence length="308" mass="35649">MTKFATIFFLGSLLYACTPAAPEQTKEIQIENNIERPFSDFELPDHVNFLGTEIQLKDIDLRERYEREIITNAYYHSSTFFILKRSKRWFPLIEKILKEEGLPNDFKYLAVAESGLTQARSYVGALGFWQFMEGTAKDYGLTLNKDIDERKHVEKSTRAACAYLKSAKEKLGSWILAAAAYNRGVNGIQNNLEAQYADNFFDLNLNTETSRYVFRIMALKEIIEHPEKYNFKINTYYNPYQIKEIRVDSTISDLSLWAKNEGFNKKILKKLNPWLISNQLRVEPGKSYVILLPAKGANLNAYREDNGE</sequence>
<dbReference type="Proteomes" id="UP000236454">
    <property type="component" value="Unassembled WGS sequence"/>
</dbReference>
<organism evidence="3 4">
    <name type="scientific">Lishizhenia tianjinensis</name>
    <dbReference type="NCBI Taxonomy" id="477690"/>
    <lineage>
        <taxon>Bacteria</taxon>
        <taxon>Pseudomonadati</taxon>
        <taxon>Bacteroidota</taxon>
        <taxon>Flavobacteriia</taxon>
        <taxon>Flavobacteriales</taxon>
        <taxon>Crocinitomicaceae</taxon>
        <taxon>Lishizhenia</taxon>
    </lineage>
</organism>
<dbReference type="PANTHER" id="PTHR37423">
    <property type="entry name" value="SOLUBLE LYTIC MUREIN TRANSGLYCOSYLASE-RELATED"/>
    <property type="match status" value="1"/>
</dbReference>
<dbReference type="SUPFAM" id="SSF53955">
    <property type="entry name" value="Lysozyme-like"/>
    <property type="match status" value="1"/>
</dbReference>
<dbReference type="Pfam" id="PF01464">
    <property type="entry name" value="SLT"/>
    <property type="match status" value="1"/>
</dbReference>
<gene>
    <name evidence="3" type="ORF">SAMN05216474_2907</name>
</gene>
<evidence type="ECO:0000259" key="2">
    <source>
        <dbReference type="Pfam" id="PF01464"/>
    </source>
</evidence>
<feature type="domain" description="Transglycosylase SLT" evidence="2">
    <location>
        <begin position="93"/>
        <end position="199"/>
    </location>
</feature>
<dbReference type="PROSITE" id="PS51257">
    <property type="entry name" value="PROKAR_LIPOPROTEIN"/>
    <property type="match status" value="1"/>
</dbReference>
<dbReference type="OrthoDB" id="9815002at2"/>
<protein>
    <submittedName>
        <fullName evidence="3">Transglycosylase SLT domain-containing protein</fullName>
    </submittedName>
</protein>
<dbReference type="InterPro" id="IPR008258">
    <property type="entry name" value="Transglycosylase_SLT_dom_1"/>
</dbReference>
<dbReference type="Gene3D" id="1.10.530.10">
    <property type="match status" value="1"/>
</dbReference>
<evidence type="ECO:0000256" key="1">
    <source>
        <dbReference type="ARBA" id="ARBA00007734"/>
    </source>
</evidence>
<accession>A0A1I7BME9</accession>
<comment type="similarity">
    <text evidence="1">Belongs to the transglycosylase Slt family.</text>
</comment>
<dbReference type="CDD" id="cd16894">
    <property type="entry name" value="MltD-like"/>
    <property type="match status" value="1"/>
</dbReference>
<dbReference type="RefSeq" id="WP_090252341.1">
    <property type="nucleotide sequence ID" value="NZ_FPAS01000006.1"/>
</dbReference>
<dbReference type="PANTHER" id="PTHR37423:SF2">
    <property type="entry name" value="MEMBRANE-BOUND LYTIC MUREIN TRANSGLYCOSYLASE C"/>
    <property type="match status" value="1"/>
</dbReference>
<dbReference type="AlphaFoldDB" id="A0A1I7BME9"/>
<dbReference type="InterPro" id="IPR023346">
    <property type="entry name" value="Lysozyme-like_dom_sf"/>
</dbReference>
<evidence type="ECO:0000313" key="4">
    <source>
        <dbReference type="Proteomes" id="UP000236454"/>
    </source>
</evidence>
<dbReference type="EMBL" id="FPAS01000006">
    <property type="protein sequence ID" value="SFT88339.1"/>
    <property type="molecule type" value="Genomic_DNA"/>
</dbReference>
<evidence type="ECO:0000313" key="3">
    <source>
        <dbReference type="EMBL" id="SFT88339.1"/>
    </source>
</evidence>
<dbReference type="STRING" id="477690.SAMN05216474_2907"/>